<feature type="region of interest" description="Disordered" evidence="2">
    <location>
        <begin position="239"/>
        <end position="270"/>
    </location>
</feature>
<evidence type="ECO:0000256" key="2">
    <source>
        <dbReference type="SAM" id="MobiDB-lite"/>
    </source>
</evidence>
<feature type="coiled-coil region" evidence="1">
    <location>
        <begin position="302"/>
        <end position="477"/>
    </location>
</feature>
<dbReference type="OrthoDB" id="5569911at2759"/>
<dbReference type="Proteomes" id="UP000054549">
    <property type="component" value="Unassembled WGS sequence"/>
</dbReference>
<keyword evidence="1" id="KW-0175">Coiled coil</keyword>
<feature type="compositionally biased region" description="Low complexity" evidence="2">
    <location>
        <begin position="67"/>
        <end position="78"/>
    </location>
</feature>
<feature type="coiled-coil region" evidence="1">
    <location>
        <begin position="182"/>
        <end position="209"/>
    </location>
</feature>
<protein>
    <recommendedName>
        <fullName evidence="3">Up-regulated during septation protein 1 domain-containing protein</fullName>
    </recommendedName>
</protein>
<proteinExistence type="predicted"/>
<evidence type="ECO:0000256" key="1">
    <source>
        <dbReference type="SAM" id="Coils"/>
    </source>
</evidence>
<organism evidence="4 5">
    <name type="scientific">Amanita muscaria (strain Koide BX008)</name>
    <dbReference type="NCBI Taxonomy" id="946122"/>
    <lineage>
        <taxon>Eukaryota</taxon>
        <taxon>Fungi</taxon>
        <taxon>Dikarya</taxon>
        <taxon>Basidiomycota</taxon>
        <taxon>Agaricomycotina</taxon>
        <taxon>Agaricomycetes</taxon>
        <taxon>Agaricomycetidae</taxon>
        <taxon>Agaricales</taxon>
        <taxon>Pluteineae</taxon>
        <taxon>Amanitaceae</taxon>
        <taxon>Amanita</taxon>
    </lineage>
</organism>
<gene>
    <name evidence="4" type="ORF">M378DRAFT_175588</name>
</gene>
<sequence>MNGIRRLLASSPTSSPTHDIQHAPYSPSSPTASLSRESSTAVRREKPQPPIPKTNGVVSQAYARNKSSTSAGSPTSSSYIGPARVPVRKSVPKVEEEQEWKRSSTPLNTRDELLISLLASEAVVDSREFDILSSEEVEELKKEHLVLESRLGAATRKLALETKIRDAAKSLVRANAANKKISQKSEEQLEAANKRVDTAQTELSRISQRATEVHRRLMEHRAGVLSLSVRRMEKKLAPKLNDSDSGYNSPINSATPSLSPSRSIMSPTTPSTRFSGAHLFAGHVDAVVPKRQVAPDAAAAEITTLEAKLRAAMEALAAAGKKQAELQRDLSLLRLEKQEVSTSMTLELQGAEETISALERELPRLENLEQQHLEEKKQWEEERAQLQQQSLRAGELDARLKEVEARKGDAALIEKVLSEEKEKNRRELEKKEADIRRLEQTLEQEREQWGKERANMEDEKMEDLARLQDELERQKEDDFAILKRAGEELEDGLDTMQGLLDACDISSRDPSLPGLVQAISEHIEKIQTSLQSFEQAEEEWTLLRQKLQDDVQGGLEKQELLQREVEEARRARDVATAGLNKRLNEPLPPMEINVPLDTDVGKVTSILLPIWAILPSPDVRAAKFSTRSPTVASSPTPKSIADLDIGSLRSLHDSSLVGSSQAGAGGAFSFEAFAARVQALIVDDRSLIERLVRVAQAHDLLKKNAERAQKLAQDGANLLETYQKQVKTLEGRNTGLASRVIQLQEDIQYLHEGLDQLTMEKQELEAHTVEQAEALRELTEANESLSARTLTLAEEAAREPEKERKELEIQLADCRDKLQAAQTELNAFQTSEQTQRIALMDELHSIQTENDRLRDQLRSMKR</sequence>
<dbReference type="InParanoid" id="A0A0C2X7K2"/>
<name>A0A0C2X7K2_AMAMK</name>
<feature type="domain" description="Up-regulated during septation protein 1" evidence="3">
    <location>
        <begin position="115"/>
        <end position="227"/>
    </location>
</feature>
<dbReference type="InterPro" id="IPR029191">
    <property type="entry name" value="Uds1"/>
</dbReference>
<feature type="compositionally biased region" description="Basic and acidic residues" evidence="2">
    <location>
        <begin position="92"/>
        <end position="102"/>
    </location>
</feature>
<evidence type="ECO:0000313" key="5">
    <source>
        <dbReference type="Proteomes" id="UP000054549"/>
    </source>
</evidence>
<feature type="compositionally biased region" description="Polar residues" evidence="2">
    <location>
        <begin position="243"/>
        <end position="270"/>
    </location>
</feature>
<dbReference type="HOGENOM" id="CLU_011428_0_0_1"/>
<reference evidence="4 5" key="1">
    <citation type="submission" date="2014-04" db="EMBL/GenBank/DDBJ databases">
        <title>Evolutionary Origins and Diversification of the Mycorrhizal Mutualists.</title>
        <authorList>
            <consortium name="DOE Joint Genome Institute"/>
            <consortium name="Mycorrhizal Genomics Consortium"/>
            <person name="Kohler A."/>
            <person name="Kuo A."/>
            <person name="Nagy L.G."/>
            <person name="Floudas D."/>
            <person name="Copeland A."/>
            <person name="Barry K.W."/>
            <person name="Cichocki N."/>
            <person name="Veneault-Fourrey C."/>
            <person name="LaButti K."/>
            <person name="Lindquist E.A."/>
            <person name="Lipzen A."/>
            <person name="Lundell T."/>
            <person name="Morin E."/>
            <person name="Murat C."/>
            <person name="Riley R."/>
            <person name="Ohm R."/>
            <person name="Sun H."/>
            <person name="Tunlid A."/>
            <person name="Henrissat B."/>
            <person name="Grigoriev I.V."/>
            <person name="Hibbett D.S."/>
            <person name="Martin F."/>
        </authorList>
    </citation>
    <scope>NUCLEOTIDE SEQUENCE [LARGE SCALE GENOMIC DNA]</scope>
    <source>
        <strain evidence="4 5">Koide BX008</strain>
    </source>
</reference>
<dbReference type="Pfam" id="PF15456">
    <property type="entry name" value="Uds1"/>
    <property type="match status" value="1"/>
</dbReference>
<feature type="coiled-coil region" evidence="1">
    <location>
        <begin position="764"/>
        <end position="856"/>
    </location>
</feature>
<dbReference type="EMBL" id="KN818224">
    <property type="protein sequence ID" value="KIL70322.1"/>
    <property type="molecule type" value="Genomic_DNA"/>
</dbReference>
<dbReference type="AlphaFoldDB" id="A0A0C2X7K2"/>
<keyword evidence="5" id="KW-1185">Reference proteome</keyword>
<evidence type="ECO:0000259" key="3">
    <source>
        <dbReference type="Pfam" id="PF15456"/>
    </source>
</evidence>
<dbReference type="STRING" id="946122.A0A0C2X7K2"/>
<evidence type="ECO:0000313" key="4">
    <source>
        <dbReference type="EMBL" id="KIL70322.1"/>
    </source>
</evidence>
<feature type="compositionally biased region" description="Polar residues" evidence="2">
    <location>
        <begin position="26"/>
        <end position="41"/>
    </location>
</feature>
<feature type="region of interest" description="Disordered" evidence="2">
    <location>
        <begin position="1"/>
        <end position="103"/>
    </location>
</feature>
<accession>A0A0C2X7K2</accession>